<gene>
    <name evidence="1" type="ORF">BDY19DRAFT_405070</name>
</gene>
<evidence type="ECO:0000313" key="2">
    <source>
        <dbReference type="Proteomes" id="UP001055072"/>
    </source>
</evidence>
<proteinExistence type="predicted"/>
<dbReference type="EMBL" id="MU274902">
    <property type="protein sequence ID" value="KAI0093055.1"/>
    <property type="molecule type" value="Genomic_DNA"/>
</dbReference>
<name>A0ACB8UHA1_9APHY</name>
<dbReference type="Proteomes" id="UP001055072">
    <property type="component" value="Unassembled WGS sequence"/>
</dbReference>
<organism evidence="1 2">
    <name type="scientific">Irpex rosettiformis</name>
    <dbReference type="NCBI Taxonomy" id="378272"/>
    <lineage>
        <taxon>Eukaryota</taxon>
        <taxon>Fungi</taxon>
        <taxon>Dikarya</taxon>
        <taxon>Basidiomycota</taxon>
        <taxon>Agaricomycotina</taxon>
        <taxon>Agaricomycetes</taxon>
        <taxon>Polyporales</taxon>
        <taxon>Irpicaceae</taxon>
        <taxon>Irpex</taxon>
    </lineage>
</organism>
<protein>
    <submittedName>
        <fullName evidence="1">SNF2 family N-terminal domain-containing protein</fullName>
    </submittedName>
</protein>
<accession>A0ACB8UHA1</accession>
<keyword evidence="2" id="KW-1185">Reference proteome</keyword>
<reference evidence="1" key="1">
    <citation type="journal article" date="2021" name="Environ. Microbiol.">
        <title>Gene family expansions and transcriptome signatures uncover fungal adaptations to wood decay.</title>
        <authorList>
            <person name="Hage H."/>
            <person name="Miyauchi S."/>
            <person name="Viragh M."/>
            <person name="Drula E."/>
            <person name="Min B."/>
            <person name="Chaduli D."/>
            <person name="Navarro D."/>
            <person name="Favel A."/>
            <person name="Norest M."/>
            <person name="Lesage-Meessen L."/>
            <person name="Balint B."/>
            <person name="Merenyi Z."/>
            <person name="de Eugenio L."/>
            <person name="Morin E."/>
            <person name="Martinez A.T."/>
            <person name="Baldrian P."/>
            <person name="Stursova M."/>
            <person name="Martinez M.J."/>
            <person name="Novotny C."/>
            <person name="Magnuson J.K."/>
            <person name="Spatafora J.W."/>
            <person name="Maurice S."/>
            <person name="Pangilinan J."/>
            <person name="Andreopoulos W."/>
            <person name="LaButti K."/>
            <person name="Hundley H."/>
            <person name="Na H."/>
            <person name="Kuo A."/>
            <person name="Barry K."/>
            <person name="Lipzen A."/>
            <person name="Henrissat B."/>
            <person name="Riley R."/>
            <person name="Ahrendt S."/>
            <person name="Nagy L.G."/>
            <person name="Grigoriev I.V."/>
            <person name="Martin F."/>
            <person name="Rosso M.N."/>
        </authorList>
    </citation>
    <scope>NUCLEOTIDE SEQUENCE</scope>
    <source>
        <strain evidence="1">CBS 384.51</strain>
    </source>
</reference>
<evidence type="ECO:0000313" key="1">
    <source>
        <dbReference type="EMBL" id="KAI0093055.1"/>
    </source>
</evidence>
<comment type="caution">
    <text evidence="1">The sequence shown here is derived from an EMBL/GenBank/DDBJ whole genome shotgun (WGS) entry which is preliminary data.</text>
</comment>
<sequence length="1180" mass="132676">MSFNSSAEANRKAALDKLKFKKASKQPTPTSGPSTTSSTYSWHGQQQSSSAPPAQSRDATIPSRYFPSTPVPAGRVLVPSSSPVAADASYRDHQPLFDHDAGDSIPGLHHADPWKPTVPVTTIDTLSAPSGFITAPRPSDASFSRPWMTNGINAGMPLVSQNRELREDSEPPRKRQNCGNSSADPSELPNVPDSPEIQRMGQRRRMATNTWMSSDESLSEIDKNSTGAGPSRPRIVRGQPSDPPTPVPPTPSSVSTEPNTDSETQFKRFRIINQFSHDDAKLRHAWLQAKEDERKATELLQDPNFRVPAPVSVARPKPPRPSVETGRVKEVEEASKAERARVKEMGKKSAIYANFALKTSTPPPSKINGDRPIPPTTPATPATPASPEVIRPRAKRLKRKIVDSDSEAELSGSEDEKRISKRESTSEEDTLSYFNSAPAEALQELTGCSLDQGRKIVELRPFSDVNDLNTRLNQGRKKAGPMGISPRIFEDSIAVFKGYGAVDRIVSKCEDIGEALKQEIAKWTASSDSKGKAKEGSSSPLGTPDMEDGALKFTSRNDLSSDLPDYYIRSQPAALSSDVQLKEYQMVGINWLNLLFTKGHNCILADEMGLGKTVQVISFFSHLKSRGSKGPHLIVVPSSTLENWIREFKRFAPSISVVAYYAGKEERPRIRQRLLDTQGDRHDGWEVLVTTYNLAQGDDKDRKFFRKINWETCVYDEGHVLKNFQSQRYQSLIRVGARWRLLLTGTPLQNNLQELMSLMNFIMPDEFSDISEQLRAVFKTKGDSKITLLAQQRVSRAKKMMTPFVLRRRKDQVLQDLPKKLERIEWCEMTAMQKSIYNDALRRSRKTIFDLTEEPAELLPPPKGKGKPTKKTKGNARQKDKMFLENSTNVLMDLRKAASHPMLFRRLYTDDALTSIARLLLKEPEYKKRGAIFEYVKEDMEVMTDSELQVFCGTYKSTRRYLQKEECYLQAGKVKVLLQLLRGYREQGRRVLIFSQFTQILDILQRVLEREKIKFVVLTGSTPVDVRQSLVDEFTEDESIKVFLLSTKAGGMGINLTAASVVIMFDQDFNPHNDKQAQDRAYRIGQKRDVDVVKLITKGSIEEDILELGKMKLALDEAVAGEEGEERIEQEMKTTLMNVVRKKLEVDENPEDPELKCPVENAVEQKVEEHEEDVMDVDED</sequence>